<keyword evidence="10" id="KW-1185">Reference proteome</keyword>
<dbReference type="InterPro" id="IPR049326">
    <property type="entry name" value="Rhodopsin_dom_fungi"/>
</dbReference>
<name>A0A2B7XM79_POLH7</name>
<dbReference type="Pfam" id="PF20684">
    <property type="entry name" value="Fung_rhodopsin"/>
    <property type="match status" value="1"/>
</dbReference>
<dbReference type="Proteomes" id="UP000224634">
    <property type="component" value="Unassembled WGS sequence"/>
</dbReference>
<evidence type="ECO:0000256" key="5">
    <source>
        <dbReference type="ARBA" id="ARBA00038359"/>
    </source>
</evidence>
<dbReference type="OrthoDB" id="5398233at2759"/>
<keyword evidence="4 7" id="KW-0472">Membrane</keyword>
<feature type="transmembrane region" description="Helical" evidence="7">
    <location>
        <begin position="228"/>
        <end position="250"/>
    </location>
</feature>
<dbReference type="EMBL" id="PDNA01000150">
    <property type="protein sequence ID" value="PGH09891.1"/>
    <property type="molecule type" value="Genomic_DNA"/>
</dbReference>
<feature type="transmembrane region" description="Helical" evidence="7">
    <location>
        <begin position="31"/>
        <end position="49"/>
    </location>
</feature>
<dbReference type="PANTHER" id="PTHR33048">
    <property type="entry name" value="PTH11-LIKE INTEGRAL MEMBRANE PROTEIN (AFU_ORTHOLOGUE AFUA_5G11245)"/>
    <property type="match status" value="1"/>
</dbReference>
<evidence type="ECO:0000256" key="4">
    <source>
        <dbReference type="ARBA" id="ARBA00023136"/>
    </source>
</evidence>
<feature type="transmembrane region" description="Helical" evidence="7">
    <location>
        <begin position="262"/>
        <end position="283"/>
    </location>
</feature>
<comment type="caution">
    <text evidence="9">The sequence shown here is derived from an EMBL/GenBank/DDBJ whole genome shotgun (WGS) entry which is preliminary data.</text>
</comment>
<evidence type="ECO:0000259" key="8">
    <source>
        <dbReference type="Pfam" id="PF20684"/>
    </source>
</evidence>
<keyword evidence="3 7" id="KW-1133">Transmembrane helix</keyword>
<feature type="compositionally biased region" description="Polar residues" evidence="6">
    <location>
        <begin position="351"/>
        <end position="368"/>
    </location>
</feature>
<dbReference type="GO" id="GO:0016020">
    <property type="term" value="C:membrane"/>
    <property type="evidence" value="ECO:0007669"/>
    <property type="project" value="UniProtKB-SubCell"/>
</dbReference>
<feature type="transmembrane region" description="Helical" evidence="7">
    <location>
        <begin position="152"/>
        <end position="173"/>
    </location>
</feature>
<protein>
    <recommendedName>
        <fullName evidence="8">Rhodopsin domain-containing protein</fullName>
    </recommendedName>
</protein>
<dbReference type="STRING" id="1447883.A0A2B7XM79"/>
<comment type="subcellular location">
    <subcellularLocation>
        <location evidence="1">Membrane</location>
        <topology evidence="1">Multi-pass membrane protein</topology>
    </subcellularLocation>
</comment>
<feature type="transmembrane region" description="Helical" evidence="7">
    <location>
        <begin position="61"/>
        <end position="82"/>
    </location>
</feature>
<evidence type="ECO:0000256" key="1">
    <source>
        <dbReference type="ARBA" id="ARBA00004141"/>
    </source>
</evidence>
<gene>
    <name evidence="9" type="ORF">AJ80_07601</name>
</gene>
<evidence type="ECO:0000313" key="10">
    <source>
        <dbReference type="Proteomes" id="UP000224634"/>
    </source>
</evidence>
<organism evidence="9 10">
    <name type="scientific">Polytolypa hystricis (strain UAMH7299)</name>
    <dbReference type="NCBI Taxonomy" id="1447883"/>
    <lineage>
        <taxon>Eukaryota</taxon>
        <taxon>Fungi</taxon>
        <taxon>Dikarya</taxon>
        <taxon>Ascomycota</taxon>
        <taxon>Pezizomycotina</taxon>
        <taxon>Eurotiomycetes</taxon>
        <taxon>Eurotiomycetidae</taxon>
        <taxon>Onygenales</taxon>
        <taxon>Onygenales incertae sedis</taxon>
        <taxon>Polytolypa</taxon>
    </lineage>
</organism>
<feature type="transmembrane region" description="Helical" evidence="7">
    <location>
        <begin position="114"/>
        <end position="131"/>
    </location>
</feature>
<feature type="region of interest" description="Disordered" evidence="6">
    <location>
        <begin position="397"/>
        <end position="423"/>
    </location>
</feature>
<feature type="transmembrane region" description="Helical" evidence="7">
    <location>
        <begin position="193"/>
        <end position="216"/>
    </location>
</feature>
<accession>A0A2B7XM79</accession>
<feature type="compositionally biased region" description="Polar residues" evidence="6">
    <location>
        <begin position="397"/>
        <end position="421"/>
    </location>
</feature>
<evidence type="ECO:0000313" key="9">
    <source>
        <dbReference type="EMBL" id="PGH09891.1"/>
    </source>
</evidence>
<feature type="region of interest" description="Disordered" evidence="6">
    <location>
        <begin position="351"/>
        <end position="379"/>
    </location>
</feature>
<evidence type="ECO:0000256" key="2">
    <source>
        <dbReference type="ARBA" id="ARBA00022692"/>
    </source>
</evidence>
<dbReference type="PANTHER" id="PTHR33048:SF19">
    <property type="entry name" value="MEMBRANE PROTEIN PTH11-LIKE, PUTATIVE (AFU_ORTHOLOGUE AFUA_1G14080)-RELATED"/>
    <property type="match status" value="1"/>
</dbReference>
<sequence>MESASMIFARLYSDTPPTPQMRVQTNPTLLVSWWCTGCALVIIILRIGGRCSRTRKLFPEDWIMILSVIPLVARMVLVNFVLSWGTNNVISENFTDDEIRRRENGAKLVLTARIFYALFIWTAKFTVSEFLKRLTSQIWRRAFQNVLQFIRYFLAVTFVMVVIATLTECQPFYRHWQVYPDPGPKCRLGYAHLITMGAFDIVTDLLLIAFPIPLILISTMTTKRRVSLTCLFALSSILIAITCYRIPSVIKSNGNQQHRSLIASIEILAATAVSNAIVIGSFIRDRGLKKRKYNGGGSTNGLDGRVPSRTTLTYHQWGSDADLACDVGMRLEPELHLTTCRDSCLARSSTAGQGVQSRCTPQNENNSAEHYPSPVPDTQSLFSPRATGCIISGARSLASSGGPLNTPNRSSSSPAALNNMSARPGTGRYYHSGVDDDEFRDFVELLDGLLWPSSSTDIRLPRYSSSRLSTPVSPTPTPYPLRISHSRSGSSNIGEWEESIPSISIPHPAMANGRSRRETVDSIGDYSTFMIREPRGLLGSDSDGSRSLC</sequence>
<comment type="similarity">
    <text evidence="5">Belongs to the SAT4 family.</text>
</comment>
<evidence type="ECO:0000256" key="3">
    <source>
        <dbReference type="ARBA" id="ARBA00022989"/>
    </source>
</evidence>
<dbReference type="InterPro" id="IPR052337">
    <property type="entry name" value="SAT4-like"/>
</dbReference>
<evidence type="ECO:0000256" key="7">
    <source>
        <dbReference type="SAM" id="Phobius"/>
    </source>
</evidence>
<dbReference type="AlphaFoldDB" id="A0A2B7XM79"/>
<reference evidence="9 10" key="1">
    <citation type="submission" date="2017-10" db="EMBL/GenBank/DDBJ databases">
        <title>Comparative genomics in systemic dimorphic fungi from Ajellomycetaceae.</title>
        <authorList>
            <person name="Munoz J.F."/>
            <person name="Mcewen J.G."/>
            <person name="Clay O.K."/>
            <person name="Cuomo C.A."/>
        </authorList>
    </citation>
    <scope>NUCLEOTIDE SEQUENCE [LARGE SCALE GENOMIC DNA]</scope>
    <source>
        <strain evidence="9 10">UAMH7299</strain>
    </source>
</reference>
<proteinExistence type="inferred from homology"/>
<evidence type="ECO:0000256" key="6">
    <source>
        <dbReference type="SAM" id="MobiDB-lite"/>
    </source>
</evidence>
<feature type="region of interest" description="Disordered" evidence="6">
    <location>
        <begin position="465"/>
        <end position="494"/>
    </location>
</feature>
<feature type="domain" description="Rhodopsin" evidence="8">
    <location>
        <begin position="45"/>
        <end position="265"/>
    </location>
</feature>
<keyword evidence="2 7" id="KW-0812">Transmembrane</keyword>